<keyword evidence="1" id="KW-0812">Transmembrane</keyword>
<dbReference type="AlphaFoldDB" id="C9YFG6"/>
<feature type="transmembrane region" description="Helical" evidence="1">
    <location>
        <begin position="127"/>
        <end position="147"/>
    </location>
</feature>
<feature type="transmembrane region" description="Helical" evidence="1">
    <location>
        <begin position="30"/>
        <end position="49"/>
    </location>
</feature>
<accession>C9YFG6</accession>
<gene>
    <name evidence="2" type="ORF">Csp_D33220</name>
</gene>
<sequence length="205" mass="23597">MKDNLDMKTDAAQEKPSWSIRMTSWKLNQFRVINFSVWLGYLILATNLLSPEWASQPAVKAAVAAMAQWIPMLDSIRAIPGVNDWIRTFYAGVWLLAPFFILSGWYMRRQECKEKKEMARTFSDLTLGFGVLLVYPLGIWIVFFWPIPDINGWRDRSVSSGVVGIAHTVFIMCGYFWAWGLVGRSIYTRLRFGHVNEFLAKSTNN</sequence>
<evidence type="ECO:0000256" key="1">
    <source>
        <dbReference type="SAM" id="Phobius"/>
    </source>
</evidence>
<proteinExistence type="predicted"/>
<keyword evidence="1" id="KW-0472">Membrane</keyword>
<protein>
    <submittedName>
        <fullName evidence="2">Uncharacterized protein</fullName>
    </submittedName>
</protein>
<name>C9YFG6_CURXX</name>
<feature type="transmembrane region" description="Helical" evidence="1">
    <location>
        <begin position="159"/>
        <end position="182"/>
    </location>
</feature>
<reference evidence="2" key="1">
    <citation type="journal article" date="2010" name="Nature">
        <title>The Dynamic genome of Hydra.</title>
        <authorList>
            <person name="Chapman J.A."/>
            <person name="Kirkness E.F."/>
            <person name="Simakov O."/>
            <person name="Hampson S.E."/>
            <person name="Mitros T."/>
            <person name="Weinmaier T."/>
            <person name="Rattei T."/>
            <person name="Balasubramanian P.G."/>
            <person name="Borman J."/>
            <person name="Busam D."/>
            <person name="Disbennett K."/>
            <person name="Pfannkoch C."/>
            <person name="Sumin N."/>
            <person name="Sutton G."/>
            <person name="Viswanathan L."/>
            <person name="Walenz B."/>
            <person name="Goodstein D.M."/>
            <person name="Hellsten U."/>
            <person name="Kawashima T."/>
            <person name="Prochnik S.E."/>
            <person name="Putnam N.H."/>
            <person name="Shu S."/>
            <person name="Blumberg B."/>
            <person name="Dana C.E."/>
            <person name="Gee L."/>
            <person name="Kibler D.F."/>
            <person name="Law L."/>
            <person name="Lindgens D."/>
            <person name="Martinez D.E."/>
            <person name="Peng J."/>
            <person name="Wigge P.A."/>
            <person name="Bertulat B."/>
            <person name="Guder C."/>
            <person name="Nakamura Y."/>
            <person name="Ozbek S."/>
            <person name="Watanabe H."/>
            <person name="Khalturin K."/>
            <person name="Hemmrich G."/>
            <person name="Franke A."/>
            <person name="Augustin R."/>
            <person name="Fraune S."/>
            <person name="Hayakawa E."/>
            <person name="Hayakawa S."/>
            <person name="Hirose M."/>
            <person name="Hwang J."/>
            <person name="Ikeo K."/>
            <person name="Nishimiya-Fujisawa C."/>
            <person name="Ogura A."/>
            <person name="Takahashi T."/>
            <person name="Steinmetz P.R."/>
            <person name="Zhang X."/>
            <person name="Aufschnaiter R."/>
            <person name="Eder M.K."/>
            <person name="Gorny A.K."/>
            <person name="Salvenmoser W."/>
            <person name="Heimberg A.M."/>
            <person name="Wheeler B.M."/>
            <person name="Peterson K.J."/>
            <person name="Boettger A."/>
            <person name="Tischler P."/>
            <person name="Wolf A."/>
            <person name="Gojobori T."/>
            <person name="Remington K.A."/>
            <person name="Strausberg R.L."/>
            <person name="Venter J."/>
            <person name="Technau U."/>
            <person name="Hobmayer B."/>
            <person name="Bosch T.C."/>
            <person name="Holstein T.W."/>
            <person name="Fujisawa T."/>
            <person name="Bode H.R."/>
            <person name="David C.N."/>
            <person name="Rokhsar D.S."/>
            <person name="Steele R.E."/>
        </authorList>
    </citation>
    <scope>NUCLEOTIDE SEQUENCE</scope>
</reference>
<dbReference type="EMBL" id="FN543107">
    <property type="protein sequence ID" value="CBA32652.1"/>
    <property type="molecule type" value="Genomic_DNA"/>
</dbReference>
<feature type="transmembrane region" description="Helical" evidence="1">
    <location>
        <begin position="89"/>
        <end position="107"/>
    </location>
</feature>
<evidence type="ECO:0000313" key="2">
    <source>
        <dbReference type="EMBL" id="CBA32652.1"/>
    </source>
</evidence>
<organism evidence="2">
    <name type="scientific">Curvibacter symbiont subsp. Hydra magnipapillata</name>
    <dbReference type="NCBI Taxonomy" id="667019"/>
    <lineage>
        <taxon>Bacteria</taxon>
        <taxon>Pseudomonadati</taxon>
        <taxon>Pseudomonadota</taxon>
        <taxon>Betaproteobacteria</taxon>
        <taxon>Burkholderiales</taxon>
        <taxon>Comamonadaceae</taxon>
        <taxon>Curvibacter</taxon>
    </lineage>
</organism>
<keyword evidence="1" id="KW-1133">Transmembrane helix</keyword>